<dbReference type="CDD" id="cd06828">
    <property type="entry name" value="PLPDE_III_DapDC"/>
    <property type="match status" value="1"/>
</dbReference>
<dbReference type="GO" id="GO:0008836">
    <property type="term" value="F:diaminopimelate decarboxylase activity"/>
    <property type="evidence" value="ECO:0007669"/>
    <property type="project" value="UniProtKB-EC"/>
</dbReference>
<dbReference type="SUPFAM" id="SSF50621">
    <property type="entry name" value="Alanine racemase C-terminal domain-like"/>
    <property type="match status" value="1"/>
</dbReference>
<dbReference type="Gene3D" id="3.20.20.10">
    <property type="entry name" value="Alanine racemase"/>
    <property type="match status" value="1"/>
</dbReference>
<proteinExistence type="inferred from homology"/>
<dbReference type="HAMAP" id="MF_02120">
    <property type="entry name" value="LysA"/>
    <property type="match status" value="1"/>
</dbReference>
<feature type="binding site" evidence="6">
    <location>
        <position position="407"/>
    </location>
    <ligand>
        <name>substrate</name>
    </ligand>
</feature>
<dbReference type="PRINTS" id="PR01179">
    <property type="entry name" value="ODADCRBXLASE"/>
</dbReference>
<dbReference type="Pfam" id="PF02784">
    <property type="entry name" value="Orn_Arg_deC_N"/>
    <property type="match status" value="1"/>
</dbReference>
<protein>
    <recommendedName>
        <fullName evidence="6 7">Diaminopimelate decarboxylase</fullName>
        <shortName evidence="6">DAP decarboxylase</shortName>
        <shortName evidence="6">DAPDC</shortName>
        <ecNumber evidence="6 7">4.1.1.20</ecNumber>
    </recommendedName>
</protein>
<evidence type="ECO:0000256" key="6">
    <source>
        <dbReference type="HAMAP-Rule" id="MF_02120"/>
    </source>
</evidence>
<evidence type="ECO:0000256" key="2">
    <source>
        <dbReference type="ARBA" id="ARBA00022793"/>
    </source>
</evidence>
<evidence type="ECO:0000259" key="10">
    <source>
        <dbReference type="Pfam" id="PF02784"/>
    </source>
</evidence>
<comment type="cofactor">
    <cofactor evidence="1 6 8">
        <name>pyridoxal 5'-phosphate</name>
        <dbReference type="ChEBI" id="CHEBI:597326"/>
    </cofactor>
</comment>
<comment type="subunit">
    <text evidence="6">Homodimer.</text>
</comment>
<evidence type="ECO:0000256" key="8">
    <source>
        <dbReference type="RuleBase" id="RU003738"/>
    </source>
</evidence>
<feature type="binding site" evidence="6">
    <location>
        <position position="378"/>
    </location>
    <ligand>
        <name>substrate</name>
    </ligand>
</feature>
<dbReference type="NCBIfam" id="TIGR01048">
    <property type="entry name" value="lysA"/>
    <property type="match status" value="1"/>
</dbReference>
<evidence type="ECO:0000256" key="3">
    <source>
        <dbReference type="ARBA" id="ARBA00022898"/>
    </source>
</evidence>
<feature type="domain" description="Orn/DAP/Arg decarboxylase 2 N-terminal" evidence="10">
    <location>
        <begin position="62"/>
        <end position="313"/>
    </location>
</feature>
<dbReference type="InterPro" id="IPR002986">
    <property type="entry name" value="DAP_deCOOHase_LysA"/>
</dbReference>
<dbReference type="InterPro" id="IPR029066">
    <property type="entry name" value="PLP-binding_barrel"/>
</dbReference>
<comment type="function">
    <text evidence="6">Specifically catalyzes the decarboxylation of meso-diaminopimelate (meso-DAP) to L-lysine.</text>
</comment>
<dbReference type="EC" id="4.1.1.20" evidence="6 7"/>
<dbReference type="PROSITE" id="PS00878">
    <property type="entry name" value="ODR_DC_2_1"/>
    <property type="match status" value="1"/>
</dbReference>
<name>A0ABW1NE55_9ACTN</name>
<keyword evidence="3 6" id="KW-0663">Pyridoxal phosphate</keyword>
<dbReference type="PANTHER" id="PTHR43727">
    <property type="entry name" value="DIAMINOPIMELATE DECARBOXYLASE"/>
    <property type="match status" value="1"/>
</dbReference>
<dbReference type="InterPro" id="IPR022644">
    <property type="entry name" value="De-COase2_N"/>
</dbReference>
<dbReference type="EMBL" id="JBHSRF010000008">
    <property type="protein sequence ID" value="MFC6081245.1"/>
    <property type="molecule type" value="Genomic_DNA"/>
</dbReference>
<feature type="binding site" evidence="6">
    <location>
        <position position="346"/>
    </location>
    <ligand>
        <name>substrate</name>
    </ligand>
</feature>
<feature type="binding site" evidence="6">
    <location>
        <position position="265"/>
    </location>
    <ligand>
        <name>pyridoxal 5'-phosphate</name>
        <dbReference type="ChEBI" id="CHEBI:597326"/>
    </ligand>
</feature>
<dbReference type="InterPro" id="IPR022653">
    <property type="entry name" value="De-COase2_pyr-phos_BS"/>
</dbReference>
<comment type="pathway">
    <text evidence="6 8">Amino-acid biosynthesis; L-lysine biosynthesis via DAP pathway; L-lysine from DL-2,6-diaminopimelate: step 1/1.</text>
</comment>
<evidence type="ECO:0000256" key="9">
    <source>
        <dbReference type="SAM" id="MobiDB-lite"/>
    </source>
</evidence>
<feature type="modified residue" description="N6-(pyridoxal phosphate)lysine" evidence="6">
    <location>
        <position position="84"/>
    </location>
</feature>
<accession>A0ABW1NE55</accession>
<dbReference type="Proteomes" id="UP001596137">
    <property type="component" value="Unassembled WGS sequence"/>
</dbReference>
<dbReference type="PANTHER" id="PTHR43727:SF2">
    <property type="entry name" value="GROUP IV DECARBOXYLASE"/>
    <property type="match status" value="1"/>
</dbReference>
<keyword evidence="6" id="KW-0028">Amino-acid biosynthesis</keyword>
<keyword evidence="2 6" id="KW-0210">Decarboxylase</keyword>
<keyword evidence="12" id="KW-1185">Reference proteome</keyword>
<comment type="similarity">
    <text evidence="6">Belongs to the Orn/Lys/Arg decarboxylase class-II family. LysA subfamily.</text>
</comment>
<evidence type="ECO:0000256" key="4">
    <source>
        <dbReference type="ARBA" id="ARBA00023154"/>
    </source>
</evidence>
<evidence type="ECO:0000313" key="12">
    <source>
        <dbReference type="Proteomes" id="UP001596137"/>
    </source>
</evidence>
<feature type="binding site" evidence="6">
    <location>
        <position position="310"/>
    </location>
    <ligand>
        <name>substrate</name>
    </ligand>
</feature>
<gene>
    <name evidence="6 11" type="primary">lysA</name>
    <name evidence="11" type="ORF">ACFP1K_08750</name>
</gene>
<evidence type="ECO:0000256" key="5">
    <source>
        <dbReference type="ARBA" id="ARBA00023239"/>
    </source>
</evidence>
<feature type="binding site" evidence="6">
    <location>
        <position position="407"/>
    </location>
    <ligand>
        <name>pyridoxal 5'-phosphate</name>
        <dbReference type="ChEBI" id="CHEBI:597326"/>
    </ligand>
</feature>
<comment type="caution">
    <text evidence="11">The sequence shown here is derived from an EMBL/GenBank/DDBJ whole genome shotgun (WGS) entry which is preliminary data.</text>
</comment>
<evidence type="ECO:0000313" key="11">
    <source>
        <dbReference type="EMBL" id="MFC6081245.1"/>
    </source>
</evidence>
<evidence type="ECO:0000256" key="1">
    <source>
        <dbReference type="ARBA" id="ARBA00001933"/>
    </source>
</evidence>
<dbReference type="SUPFAM" id="SSF51419">
    <property type="entry name" value="PLP-binding barrel"/>
    <property type="match status" value="1"/>
</dbReference>
<feature type="region of interest" description="Disordered" evidence="9">
    <location>
        <begin position="1"/>
        <end position="24"/>
    </location>
</feature>
<dbReference type="Gene3D" id="2.40.37.10">
    <property type="entry name" value="Lyase, Ornithine Decarboxylase, Chain A, domain 1"/>
    <property type="match status" value="1"/>
</dbReference>
<organism evidence="11 12">
    <name type="scientific">Sphaerisporangium aureirubrum</name>
    <dbReference type="NCBI Taxonomy" id="1544736"/>
    <lineage>
        <taxon>Bacteria</taxon>
        <taxon>Bacillati</taxon>
        <taxon>Actinomycetota</taxon>
        <taxon>Actinomycetes</taxon>
        <taxon>Streptosporangiales</taxon>
        <taxon>Streptosporangiaceae</taxon>
        <taxon>Sphaerisporangium</taxon>
    </lineage>
</organism>
<keyword evidence="5 6" id="KW-0456">Lyase</keyword>
<evidence type="ECO:0000256" key="7">
    <source>
        <dbReference type="NCBIfam" id="TIGR01048"/>
    </source>
</evidence>
<dbReference type="RefSeq" id="WP_380749026.1">
    <property type="nucleotide sequence ID" value="NZ_JBHSRF010000008.1"/>
</dbReference>
<feature type="binding site" evidence="6">
    <location>
        <position position="350"/>
    </location>
    <ligand>
        <name>substrate</name>
    </ligand>
</feature>
<dbReference type="InterPro" id="IPR000183">
    <property type="entry name" value="Orn/DAP/Arg_de-COase"/>
</dbReference>
<dbReference type="PRINTS" id="PR01181">
    <property type="entry name" value="DAPDCRBXLASE"/>
</dbReference>
<keyword evidence="4 6" id="KW-0457">Lysine biosynthesis</keyword>
<dbReference type="InterPro" id="IPR009006">
    <property type="entry name" value="Ala_racemase/Decarboxylase_C"/>
</dbReference>
<sequence length="450" mass="47761">MRLIGRESATPTEQDQPGWLSPGPWTSTFRRTAEGDATVGGVSLRNIAGRFGTPSYVVDETDVRRRCRAYRAALPDATVAYAAKAFLCRAMADWVRTEGLSLDVCSGGELALARSVGFPAERIIFHGNAKTPHELHDAVDYGVGRIVLDNVTEIARLAVLVPLGRRQKVLLRITPDVEAGAHAAIRTGGEGQKFGLSLVTGDAAMAVNQVLGQPGLELAGLHCHIGSQIATVEPFQEAARVMVRQMARIRDTYGLVLPELDLGGGHGIAYLPGERGLDPRHFAAAVTAAVRERCAGLGLPVPRLTVEPGRAVSGPAGITLYRVIVVKRQGSTTFVAVDGGMSDNPRPSLYGAQYTMALIGRRSAAVNRRVTVVGHHCESGDVIAEDVSMPADVHPGDLIAVAATGAYNHSMASTYNLTARPPVVAVSEGTARLVVRREEPADLLVRDVGL</sequence>
<feature type="binding site" evidence="6">
    <location>
        <begin position="307"/>
        <end position="310"/>
    </location>
    <ligand>
        <name>pyridoxal 5'-phosphate</name>
        <dbReference type="ChEBI" id="CHEBI:597326"/>
    </ligand>
</feature>
<reference evidence="12" key="1">
    <citation type="journal article" date="2019" name="Int. J. Syst. Evol. Microbiol.">
        <title>The Global Catalogue of Microorganisms (GCM) 10K type strain sequencing project: providing services to taxonomists for standard genome sequencing and annotation.</title>
        <authorList>
            <consortium name="The Broad Institute Genomics Platform"/>
            <consortium name="The Broad Institute Genome Sequencing Center for Infectious Disease"/>
            <person name="Wu L."/>
            <person name="Ma J."/>
        </authorList>
    </citation>
    <scope>NUCLEOTIDE SEQUENCE [LARGE SCALE GENOMIC DNA]</scope>
    <source>
        <strain evidence="12">JCM 30346</strain>
    </source>
</reference>
<comment type="catalytic activity">
    <reaction evidence="6 8">
        <text>meso-2,6-diaminopimelate + H(+) = L-lysine + CO2</text>
        <dbReference type="Rhea" id="RHEA:15101"/>
        <dbReference type="ChEBI" id="CHEBI:15378"/>
        <dbReference type="ChEBI" id="CHEBI:16526"/>
        <dbReference type="ChEBI" id="CHEBI:32551"/>
        <dbReference type="ChEBI" id="CHEBI:57791"/>
        <dbReference type="EC" id="4.1.1.20"/>
    </reaction>
</comment>